<evidence type="ECO:0000313" key="3">
    <source>
        <dbReference type="Proteomes" id="UP001439008"/>
    </source>
</evidence>
<organism evidence="2 3">
    <name type="scientific">Bonamia ostreae</name>
    <dbReference type="NCBI Taxonomy" id="126728"/>
    <lineage>
        <taxon>Eukaryota</taxon>
        <taxon>Sar</taxon>
        <taxon>Rhizaria</taxon>
        <taxon>Endomyxa</taxon>
        <taxon>Ascetosporea</taxon>
        <taxon>Haplosporida</taxon>
        <taxon>Bonamia</taxon>
    </lineage>
</organism>
<accession>A0ABV2AJE9</accession>
<evidence type="ECO:0000313" key="2">
    <source>
        <dbReference type="EMBL" id="MES1919783.1"/>
    </source>
</evidence>
<sequence length="221" mass="26199">MISGRLENNFALNKLFIDPSFKITKFYNDEETRQCFTFLRLLFTSKEQILKFYKSKLKNKLIKVRMPALSIENEIKLLKLLKHTANLKLKSFSTSLKENKKELKLVEKMAGRTNNFDTENKKMQLLVAIGEKKVLRFYQKLLFKIQNLLKNGDRKKICKKDFSDFMEKTKFYEFCKNDPFKVYVSNVFTVLMERHCNMSAKDYFAKFGGTKKNKKDVICID</sequence>
<keyword evidence="3" id="KW-1185">Reference proteome</keyword>
<reference evidence="2 3" key="1">
    <citation type="journal article" date="2024" name="BMC Biol.">
        <title>Comparative genomics of Ascetosporea gives new insight into the evolutionary basis for animal parasitism in Rhizaria.</title>
        <authorList>
            <person name="Hiltunen Thoren M."/>
            <person name="Onut-Brannstrom I."/>
            <person name="Alfjorden A."/>
            <person name="Peckova H."/>
            <person name="Swords F."/>
            <person name="Hooper C."/>
            <person name="Holzer A.S."/>
            <person name="Bass D."/>
            <person name="Burki F."/>
        </authorList>
    </citation>
    <scope>NUCLEOTIDE SEQUENCE [LARGE SCALE GENOMIC DNA]</scope>
    <source>
        <strain evidence="2">20-A016</strain>
    </source>
</reference>
<feature type="domain" description="Rubisco LSMT substrate-binding" evidence="1">
    <location>
        <begin position="26"/>
        <end position="135"/>
    </location>
</feature>
<dbReference type="Pfam" id="PF09273">
    <property type="entry name" value="Rubis-subs-bind"/>
    <property type="match status" value="1"/>
</dbReference>
<dbReference type="InterPro" id="IPR015353">
    <property type="entry name" value="Rubisco_LSMT_subst-bd"/>
</dbReference>
<evidence type="ECO:0000259" key="1">
    <source>
        <dbReference type="Pfam" id="PF09273"/>
    </source>
</evidence>
<dbReference type="InterPro" id="IPR036464">
    <property type="entry name" value="Rubisco_LSMT_subst-bd_sf"/>
</dbReference>
<proteinExistence type="predicted"/>
<protein>
    <recommendedName>
        <fullName evidence="1">Rubisco LSMT substrate-binding domain-containing protein</fullName>
    </recommendedName>
</protein>
<dbReference type="EMBL" id="JBDODL010000399">
    <property type="protein sequence ID" value="MES1919783.1"/>
    <property type="molecule type" value="Genomic_DNA"/>
</dbReference>
<comment type="caution">
    <text evidence="2">The sequence shown here is derived from an EMBL/GenBank/DDBJ whole genome shotgun (WGS) entry which is preliminary data.</text>
</comment>
<dbReference type="Gene3D" id="3.90.1420.10">
    <property type="entry name" value="Rubisco LSMT, substrate-binding domain"/>
    <property type="match status" value="1"/>
</dbReference>
<dbReference type="Proteomes" id="UP001439008">
    <property type="component" value="Unassembled WGS sequence"/>
</dbReference>
<gene>
    <name evidence="2" type="ORF">MHBO_001552</name>
</gene>
<dbReference type="SUPFAM" id="SSF81822">
    <property type="entry name" value="RuBisCo LSMT C-terminal, substrate-binding domain"/>
    <property type="match status" value="1"/>
</dbReference>
<name>A0ABV2AJE9_9EUKA</name>